<dbReference type="AlphaFoldDB" id="A0A7V8EBW0"/>
<gene>
    <name evidence="1" type="ORF">GN299_25485</name>
</gene>
<reference evidence="1 2" key="1">
    <citation type="submission" date="2019-12" db="EMBL/GenBank/DDBJ databases">
        <authorList>
            <person name="Woiski C."/>
        </authorList>
    </citation>
    <scope>NUCLEOTIDE SEQUENCE [LARGE SCALE GENOMIC DNA]</scope>
    <source>
        <strain evidence="1 2">BOE100</strain>
    </source>
</reference>
<dbReference type="EMBL" id="WOWR01000048">
    <property type="protein sequence ID" value="KAF0251996.1"/>
    <property type="molecule type" value="Genomic_DNA"/>
</dbReference>
<dbReference type="RefSeq" id="WP_156859635.1">
    <property type="nucleotide sequence ID" value="NZ_WOWR01000048.1"/>
</dbReference>
<comment type="caution">
    <text evidence="1">The sequence shown here is derived from an EMBL/GenBank/DDBJ whole genome shotgun (WGS) entry which is preliminary data.</text>
</comment>
<organism evidence="1 2">
    <name type="scientific">Pseudomonas putida</name>
    <name type="common">Arthrobacter siderocapsulatus</name>
    <dbReference type="NCBI Taxonomy" id="303"/>
    <lineage>
        <taxon>Bacteria</taxon>
        <taxon>Pseudomonadati</taxon>
        <taxon>Pseudomonadota</taxon>
        <taxon>Gammaproteobacteria</taxon>
        <taxon>Pseudomonadales</taxon>
        <taxon>Pseudomonadaceae</taxon>
        <taxon>Pseudomonas</taxon>
    </lineage>
</organism>
<sequence>MTTNKVTPSGLATVWDGNLDSVVHTHRTGNSQKASIRQIVEAAVAAMPATPEQPSSGGSGSLDTGTVVILPAGDHDGYLECDGTIRISVDAPELAAALNANGGNIVGYDSNSEHRFDVTGGSTLKDAAILNGYTLYASQVSSSSVVLTDNTNKVIASAQITSTAYSRKTRNALYAQTTTFATYIATGLVTNQPAFNTAAIFTDSNYKGLAAVSDNVDLAFSNTLTNTRQIDTLTGSAVIGAIPTNGLSSVVYAAVGAGPDRVFILATIGTIRGLYEVVWSGSFETAKVNLMKELTTGSRLVSDSGSRCIYFGEQVVQHKYDLETNEFSVVNLAPNATGSSVVISAYDDVLWFNDNTYANTNSMISFNAGKSWQPSPPFNSYIRKVFVNPETNELVTIGNRGTTGSISGTTGSVQYNQLKKLGEDQFVTPLIAAPAQGFKYYVKK</sequence>
<accession>A0A7V8EBW0</accession>
<name>A0A7V8EBW0_PSEPU</name>
<proteinExistence type="predicted"/>
<protein>
    <submittedName>
        <fullName evidence="1">Uncharacterized protein</fullName>
    </submittedName>
</protein>
<evidence type="ECO:0000313" key="1">
    <source>
        <dbReference type="EMBL" id="KAF0251996.1"/>
    </source>
</evidence>
<dbReference type="Proteomes" id="UP000442695">
    <property type="component" value="Unassembled WGS sequence"/>
</dbReference>
<evidence type="ECO:0000313" key="2">
    <source>
        <dbReference type="Proteomes" id="UP000442695"/>
    </source>
</evidence>